<evidence type="ECO:0000313" key="9">
    <source>
        <dbReference type="EMBL" id="GBG27290.1"/>
    </source>
</evidence>
<feature type="region of interest" description="Disordered" evidence="7">
    <location>
        <begin position="1"/>
        <end position="23"/>
    </location>
</feature>
<dbReference type="InterPro" id="IPR029000">
    <property type="entry name" value="Cyclophilin-like_dom_sf"/>
</dbReference>
<proteinExistence type="inferred from homology"/>
<evidence type="ECO:0000256" key="6">
    <source>
        <dbReference type="RuleBase" id="RU363019"/>
    </source>
</evidence>
<dbReference type="PRINTS" id="PR00153">
    <property type="entry name" value="CSAPPISMRASE"/>
</dbReference>
<dbReference type="EMBL" id="BEYU01000029">
    <property type="protein sequence ID" value="GBG27290.1"/>
    <property type="molecule type" value="Genomic_DNA"/>
</dbReference>
<sequence length="233" mass="25869">MAEMVSDAAAATPSTPPPREGGVVLETNMGRVVVELYWDEAPRACENFQGLANAGRYDGLDFHRVIANFMVQGGDPTGTGRGGQSIWGGKFEDEITPKLKHVGAGIFSMANSGPNTNGSQFFITLQPCPWLDGKHTIFGRVHQGMRVVQRIGKVPCDKNDLREFGNDKRTHIHRFVLISPDEMMQRFRNGLVFGAYGRFRRDIAAKTLFYPKAESPSLRLCHSVKQNVACWDQ</sequence>
<dbReference type="AlphaFoldDB" id="A0A2R5G8G3"/>
<evidence type="ECO:0000313" key="10">
    <source>
        <dbReference type="Proteomes" id="UP000241890"/>
    </source>
</evidence>
<organism evidence="9 10">
    <name type="scientific">Hondaea fermentalgiana</name>
    <dbReference type="NCBI Taxonomy" id="2315210"/>
    <lineage>
        <taxon>Eukaryota</taxon>
        <taxon>Sar</taxon>
        <taxon>Stramenopiles</taxon>
        <taxon>Bigyra</taxon>
        <taxon>Labyrinthulomycetes</taxon>
        <taxon>Thraustochytrida</taxon>
        <taxon>Thraustochytriidae</taxon>
        <taxon>Hondaea</taxon>
    </lineage>
</organism>
<dbReference type="OrthoDB" id="271386at2759"/>
<dbReference type="InterPro" id="IPR002130">
    <property type="entry name" value="Cyclophilin-type_PPIase_dom"/>
</dbReference>
<feature type="domain" description="PPIase cyclophilin-type" evidence="8">
    <location>
        <begin position="26"/>
        <end position="160"/>
    </location>
</feature>
<dbReference type="PROSITE" id="PS50072">
    <property type="entry name" value="CSA_PPIASE_2"/>
    <property type="match status" value="1"/>
</dbReference>
<keyword evidence="10" id="KW-1185">Reference proteome</keyword>
<comment type="similarity">
    <text evidence="6">Belongs to the cyclophilin-type PPIase family.</text>
</comment>
<dbReference type="FunFam" id="2.40.100.10:FF:000003">
    <property type="entry name" value="Peptidylprolyl isomerase domain and WD repeat-containing 1"/>
    <property type="match status" value="1"/>
</dbReference>
<name>A0A2R5G8G3_9STRA</name>
<dbReference type="EC" id="5.2.1.8" evidence="6"/>
<dbReference type="Pfam" id="PF00160">
    <property type="entry name" value="Pro_isomerase"/>
    <property type="match status" value="1"/>
</dbReference>
<comment type="caution">
    <text evidence="9">The sequence shown here is derived from an EMBL/GenBank/DDBJ whole genome shotgun (WGS) entry which is preliminary data.</text>
</comment>
<keyword evidence="2" id="KW-0853">WD repeat</keyword>
<dbReference type="GO" id="GO:0003755">
    <property type="term" value="F:peptidyl-prolyl cis-trans isomerase activity"/>
    <property type="evidence" value="ECO:0007669"/>
    <property type="project" value="UniProtKB-UniRule"/>
</dbReference>
<evidence type="ECO:0000256" key="1">
    <source>
        <dbReference type="ARBA" id="ARBA00000971"/>
    </source>
</evidence>
<evidence type="ECO:0000256" key="3">
    <source>
        <dbReference type="ARBA" id="ARBA00022737"/>
    </source>
</evidence>
<accession>A0A2R5G8G3</accession>
<evidence type="ECO:0000259" key="8">
    <source>
        <dbReference type="PROSITE" id="PS50072"/>
    </source>
</evidence>
<protein>
    <recommendedName>
        <fullName evidence="6">Peptidyl-prolyl cis-trans isomerase</fullName>
        <shortName evidence="6">PPIase</shortName>
        <ecNumber evidence="6">5.2.1.8</ecNumber>
    </recommendedName>
</protein>
<evidence type="ECO:0000256" key="4">
    <source>
        <dbReference type="ARBA" id="ARBA00023110"/>
    </source>
</evidence>
<dbReference type="InParanoid" id="A0A2R5G8G3"/>
<reference evidence="9 10" key="1">
    <citation type="submission" date="2017-12" db="EMBL/GenBank/DDBJ databases">
        <title>Sequencing, de novo assembly and annotation of complete genome of a new Thraustochytrid species, strain FCC1311.</title>
        <authorList>
            <person name="Sedici K."/>
            <person name="Godart F."/>
            <person name="Aiese Cigliano R."/>
            <person name="Sanseverino W."/>
            <person name="Barakat M."/>
            <person name="Ortet P."/>
            <person name="Marechal E."/>
            <person name="Cagnac O."/>
            <person name="Amato A."/>
        </authorList>
    </citation>
    <scope>NUCLEOTIDE SEQUENCE [LARGE SCALE GENOMIC DNA]</scope>
</reference>
<dbReference type="Proteomes" id="UP000241890">
    <property type="component" value="Unassembled WGS sequence"/>
</dbReference>
<dbReference type="PROSITE" id="PS00170">
    <property type="entry name" value="CSA_PPIASE_1"/>
    <property type="match status" value="1"/>
</dbReference>
<gene>
    <name evidence="9" type="ORF">FCC1311_035122</name>
</gene>
<dbReference type="InterPro" id="IPR020892">
    <property type="entry name" value="Cyclophilin-type_PPIase_CS"/>
</dbReference>
<evidence type="ECO:0000256" key="7">
    <source>
        <dbReference type="SAM" id="MobiDB-lite"/>
    </source>
</evidence>
<comment type="function">
    <text evidence="6">PPIases accelerate the folding of proteins. It catalyzes the cis-trans isomerization of proline imidic peptide bonds in oligopeptides.</text>
</comment>
<keyword evidence="3" id="KW-0677">Repeat</keyword>
<evidence type="ECO:0000256" key="2">
    <source>
        <dbReference type="ARBA" id="ARBA00022574"/>
    </source>
</evidence>
<dbReference type="SUPFAM" id="SSF50891">
    <property type="entry name" value="Cyclophilin-like"/>
    <property type="match status" value="1"/>
</dbReference>
<dbReference type="InterPro" id="IPR044666">
    <property type="entry name" value="Cyclophilin_A-like"/>
</dbReference>
<comment type="catalytic activity">
    <reaction evidence="1 6">
        <text>[protein]-peptidylproline (omega=180) = [protein]-peptidylproline (omega=0)</text>
        <dbReference type="Rhea" id="RHEA:16237"/>
        <dbReference type="Rhea" id="RHEA-COMP:10747"/>
        <dbReference type="Rhea" id="RHEA-COMP:10748"/>
        <dbReference type="ChEBI" id="CHEBI:83833"/>
        <dbReference type="ChEBI" id="CHEBI:83834"/>
        <dbReference type="EC" id="5.2.1.8"/>
    </reaction>
</comment>
<dbReference type="Gene3D" id="2.40.100.10">
    <property type="entry name" value="Cyclophilin-like"/>
    <property type="match status" value="1"/>
</dbReference>
<keyword evidence="4 6" id="KW-0697">Rotamase</keyword>
<dbReference type="PANTHER" id="PTHR45625">
    <property type="entry name" value="PEPTIDYL-PROLYL CIS-TRANS ISOMERASE-RELATED"/>
    <property type="match status" value="1"/>
</dbReference>
<dbReference type="GO" id="GO:0071013">
    <property type="term" value="C:catalytic step 2 spliceosome"/>
    <property type="evidence" value="ECO:0007669"/>
    <property type="project" value="TreeGrafter"/>
</dbReference>
<dbReference type="FunCoup" id="A0A2R5G8G3">
    <property type="interactions" value="354"/>
</dbReference>
<dbReference type="PANTHER" id="PTHR45625:SF4">
    <property type="entry name" value="PEPTIDYLPROLYL ISOMERASE DOMAIN AND WD REPEAT-CONTAINING PROTEIN 1"/>
    <property type="match status" value="1"/>
</dbReference>
<keyword evidence="5 6" id="KW-0413">Isomerase</keyword>
<dbReference type="GO" id="GO:0006457">
    <property type="term" value="P:protein folding"/>
    <property type="evidence" value="ECO:0007669"/>
    <property type="project" value="InterPro"/>
</dbReference>
<evidence type="ECO:0000256" key="5">
    <source>
        <dbReference type="ARBA" id="ARBA00023235"/>
    </source>
</evidence>